<evidence type="ECO:0000313" key="8">
    <source>
        <dbReference type="EMBL" id="KAL0484438.1"/>
    </source>
</evidence>
<evidence type="ECO:0000259" key="7">
    <source>
        <dbReference type="SMART" id="SM00014"/>
    </source>
</evidence>
<name>A0AAW2Z5C2_9EUKA</name>
<reference evidence="8 9" key="1">
    <citation type="submission" date="2024-03" db="EMBL/GenBank/DDBJ databases">
        <title>The Acrasis kona genome and developmental transcriptomes reveal deep origins of eukaryotic multicellular pathways.</title>
        <authorList>
            <person name="Sheikh S."/>
            <person name="Fu C.-J."/>
            <person name="Brown M.W."/>
            <person name="Baldauf S.L."/>
        </authorList>
    </citation>
    <scope>NUCLEOTIDE SEQUENCE [LARGE SCALE GENOMIC DNA]</scope>
    <source>
        <strain evidence="8 9">ATCC MYA-3509</strain>
    </source>
</reference>
<evidence type="ECO:0000256" key="6">
    <source>
        <dbReference type="SAM" id="Phobius"/>
    </source>
</evidence>
<feature type="transmembrane region" description="Helical" evidence="6">
    <location>
        <begin position="155"/>
        <end position="173"/>
    </location>
</feature>
<dbReference type="Pfam" id="PF01569">
    <property type="entry name" value="PAP2"/>
    <property type="match status" value="1"/>
</dbReference>
<dbReference type="GO" id="GO:0046839">
    <property type="term" value="P:phospholipid dephosphorylation"/>
    <property type="evidence" value="ECO:0007669"/>
    <property type="project" value="TreeGrafter"/>
</dbReference>
<dbReference type="InterPro" id="IPR000326">
    <property type="entry name" value="PAP2/HPO"/>
</dbReference>
<comment type="caution">
    <text evidence="8">The sequence shown here is derived from an EMBL/GenBank/DDBJ whole genome shotgun (WGS) entry which is preliminary data.</text>
</comment>
<dbReference type="InterPro" id="IPR036938">
    <property type="entry name" value="PAP2/HPO_sf"/>
</dbReference>
<dbReference type="PANTHER" id="PTHR10165">
    <property type="entry name" value="LIPID PHOSPHATE PHOSPHATASE"/>
    <property type="match status" value="1"/>
</dbReference>
<dbReference type="SUPFAM" id="SSF48317">
    <property type="entry name" value="Acid phosphatase/Vanadium-dependent haloperoxidase"/>
    <property type="match status" value="1"/>
</dbReference>
<gene>
    <name evidence="8" type="ORF">AKO1_005194</name>
</gene>
<proteinExistence type="inferred from homology"/>
<dbReference type="Proteomes" id="UP001431209">
    <property type="component" value="Unassembled WGS sequence"/>
</dbReference>
<evidence type="ECO:0000256" key="4">
    <source>
        <dbReference type="ARBA" id="ARBA00022989"/>
    </source>
</evidence>
<feature type="non-terminal residue" evidence="8">
    <location>
        <position position="262"/>
    </location>
</feature>
<dbReference type="SMART" id="SM00014">
    <property type="entry name" value="acidPPc"/>
    <property type="match status" value="1"/>
</dbReference>
<dbReference type="CDD" id="cd03390">
    <property type="entry name" value="PAP2_containing_1_like"/>
    <property type="match status" value="1"/>
</dbReference>
<feature type="transmembrane region" description="Helical" evidence="6">
    <location>
        <begin position="12"/>
        <end position="30"/>
    </location>
</feature>
<feature type="transmembrane region" description="Helical" evidence="6">
    <location>
        <begin position="63"/>
        <end position="85"/>
    </location>
</feature>
<accession>A0AAW2Z5C2</accession>
<keyword evidence="4 6" id="KW-1133">Transmembrane helix</keyword>
<dbReference type="InterPro" id="IPR043216">
    <property type="entry name" value="PAP-like"/>
</dbReference>
<evidence type="ECO:0000256" key="3">
    <source>
        <dbReference type="ARBA" id="ARBA00022692"/>
    </source>
</evidence>
<feature type="transmembrane region" description="Helical" evidence="6">
    <location>
        <begin position="216"/>
        <end position="238"/>
    </location>
</feature>
<feature type="transmembrane region" description="Helical" evidence="6">
    <location>
        <begin position="97"/>
        <end position="117"/>
    </location>
</feature>
<dbReference type="AlphaFoldDB" id="A0AAW2Z5C2"/>
<dbReference type="PANTHER" id="PTHR10165:SF35">
    <property type="entry name" value="RE23632P"/>
    <property type="match status" value="1"/>
</dbReference>
<evidence type="ECO:0000256" key="1">
    <source>
        <dbReference type="ARBA" id="ARBA00004141"/>
    </source>
</evidence>
<keyword evidence="3 6" id="KW-0812">Transmembrane</keyword>
<dbReference type="Gene3D" id="1.20.144.10">
    <property type="entry name" value="Phosphatidic acid phosphatase type 2/haloperoxidase"/>
    <property type="match status" value="1"/>
</dbReference>
<comment type="similarity">
    <text evidence="2">Belongs to the PA-phosphatase related phosphoesterase family.</text>
</comment>
<feature type="domain" description="Phosphatidic acid phosphatase type 2/haloperoxidase" evidence="7">
    <location>
        <begin position="98"/>
        <end position="231"/>
    </location>
</feature>
<dbReference type="GO" id="GO:0006644">
    <property type="term" value="P:phospholipid metabolic process"/>
    <property type="evidence" value="ECO:0007669"/>
    <property type="project" value="InterPro"/>
</dbReference>
<dbReference type="EMBL" id="JAOPGA020001042">
    <property type="protein sequence ID" value="KAL0484438.1"/>
    <property type="molecule type" value="Genomic_DNA"/>
</dbReference>
<dbReference type="GO" id="GO:0016020">
    <property type="term" value="C:membrane"/>
    <property type="evidence" value="ECO:0007669"/>
    <property type="project" value="UniProtKB-SubCell"/>
</dbReference>
<evidence type="ECO:0000256" key="2">
    <source>
        <dbReference type="ARBA" id="ARBA00008816"/>
    </source>
</evidence>
<organism evidence="8 9">
    <name type="scientific">Acrasis kona</name>
    <dbReference type="NCBI Taxonomy" id="1008807"/>
    <lineage>
        <taxon>Eukaryota</taxon>
        <taxon>Discoba</taxon>
        <taxon>Heterolobosea</taxon>
        <taxon>Tetramitia</taxon>
        <taxon>Eutetramitia</taxon>
        <taxon>Acrasidae</taxon>
        <taxon>Acrasis</taxon>
    </lineage>
</organism>
<dbReference type="GO" id="GO:0008195">
    <property type="term" value="F:phosphatidate phosphatase activity"/>
    <property type="evidence" value="ECO:0007669"/>
    <property type="project" value="TreeGrafter"/>
</dbReference>
<keyword evidence="5 6" id="KW-0472">Membrane</keyword>
<feature type="transmembrane region" description="Helical" evidence="6">
    <location>
        <begin position="185"/>
        <end position="204"/>
    </location>
</feature>
<protein>
    <submittedName>
        <fullName evidence="8">Diacylglycerol diphosphate phosphatase</fullName>
    </submittedName>
</protein>
<evidence type="ECO:0000256" key="5">
    <source>
        <dbReference type="ARBA" id="ARBA00023136"/>
    </source>
</evidence>
<comment type="subcellular location">
    <subcellularLocation>
        <location evidence="1">Membrane</location>
        <topology evidence="1">Multi-pass membrane protein</topology>
    </subcellularLocation>
</comment>
<evidence type="ECO:0000313" key="9">
    <source>
        <dbReference type="Proteomes" id="UP001431209"/>
    </source>
</evidence>
<keyword evidence="9" id="KW-1185">Reference proteome</keyword>
<sequence length="262" mass="29289">MGKPHLWWSAHYLLDWFLLTIVLFLAEVLFGQAPGIFRPSIRAPVYLEDNDADLKYPSLPDIVPAYALMLINVLAPIFLFVVIQIKYRSKHDLHHSILGLYKSLVLTILITDIFKVYGGRERPNYLASCMPDAKGTCTNKNLAVSRDAALSFPSGHSSVSFGCMVFLSCYLAGKLKVFNKDGGSVWKSLTCLVPLIVAGLVAVSRTLDYHHHHSDIIAGSVIGAVIGFTSYLTMYYPLTSKHCRHPKNRYFSIKKKVEPEVT</sequence>